<sequence>MNFTHYDLGRKERGQIVEITLSGSAANVRLMDSSNFQNYRNGRQHRYFGGLAKQSPVRLSIPSTGNWHVTVDMQGLRGSVRSSIRMIPSALPEFRQPALSTVPSLVHKNDEYPLDNSNEADKQYDVFISHASEDKDEVVRPLAQALKSEGLSVWYDEFELKIGDSLRRKIDKGLANSKFGIVVLSKEFIRKGWTNYELDGIITKSVSGEQIVLPIWHNITKKEVIAFSPSLADKLARNTSSYTVEEIASEIAEVIQNS</sequence>
<reference evidence="6 7" key="1">
    <citation type="submission" date="2024-04" db="EMBL/GenBank/DDBJ databases">
        <title>Flavobacterium sp. DGU41 16S ribosomal RNA gene Genome sequencing and assembly.</title>
        <authorList>
            <person name="Park S."/>
        </authorList>
    </citation>
    <scope>NUCLEOTIDE SEQUENCE [LARGE SCALE GENOMIC DNA]</scope>
    <source>
        <strain evidence="6 7">DGU41</strain>
    </source>
</reference>
<keyword evidence="2" id="KW-0378">Hydrolase</keyword>
<dbReference type="PANTHER" id="PTHR32009:SF39">
    <property type="entry name" value="TIR DOMAIN-CONTAINING PROTEIN"/>
    <property type="match status" value="1"/>
</dbReference>
<evidence type="ECO:0000256" key="2">
    <source>
        <dbReference type="ARBA" id="ARBA00022801"/>
    </source>
</evidence>
<dbReference type="EMBL" id="JBBYHT010000005">
    <property type="protein sequence ID" value="MEL1248574.1"/>
    <property type="molecule type" value="Genomic_DNA"/>
</dbReference>
<keyword evidence="3" id="KW-0520">NAD</keyword>
<accession>A0ABU9I941</accession>
<evidence type="ECO:0000259" key="5">
    <source>
        <dbReference type="PROSITE" id="PS50104"/>
    </source>
</evidence>
<dbReference type="EC" id="3.2.2.6" evidence="1"/>
<dbReference type="Gene3D" id="3.40.50.10140">
    <property type="entry name" value="Toll/interleukin-1 receptor homology (TIR) domain"/>
    <property type="match status" value="1"/>
</dbReference>
<dbReference type="PROSITE" id="PS50104">
    <property type="entry name" value="TIR"/>
    <property type="match status" value="1"/>
</dbReference>
<gene>
    <name evidence="6" type="ORF">AAEO58_11015</name>
</gene>
<dbReference type="PANTHER" id="PTHR32009">
    <property type="entry name" value="TMV RESISTANCE PROTEIN N-LIKE"/>
    <property type="match status" value="1"/>
</dbReference>
<organism evidence="6 7">
    <name type="scientific">Flavobacterium helocola</name>
    <dbReference type="NCBI Taxonomy" id="3139139"/>
    <lineage>
        <taxon>Bacteria</taxon>
        <taxon>Pseudomonadati</taxon>
        <taxon>Bacteroidota</taxon>
        <taxon>Flavobacteriia</taxon>
        <taxon>Flavobacteriales</taxon>
        <taxon>Flavobacteriaceae</taxon>
        <taxon>Flavobacterium</taxon>
    </lineage>
</organism>
<dbReference type="Gene3D" id="4.10.1210.10">
    <property type="entry name" value="Atu1913-like"/>
    <property type="match status" value="1"/>
</dbReference>
<evidence type="ECO:0000256" key="3">
    <source>
        <dbReference type="ARBA" id="ARBA00023027"/>
    </source>
</evidence>
<comment type="caution">
    <text evidence="6">The sequence shown here is derived from an EMBL/GenBank/DDBJ whole genome shotgun (WGS) entry which is preliminary data.</text>
</comment>
<name>A0ABU9I941_9FLAO</name>
<evidence type="ECO:0000256" key="4">
    <source>
        <dbReference type="ARBA" id="ARBA00047304"/>
    </source>
</evidence>
<evidence type="ECO:0000313" key="7">
    <source>
        <dbReference type="Proteomes" id="UP001393056"/>
    </source>
</evidence>
<keyword evidence="7" id="KW-1185">Reference proteome</keyword>
<evidence type="ECO:0000313" key="6">
    <source>
        <dbReference type="EMBL" id="MEL1248574.1"/>
    </source>
</evidence>
<dbReference type="RefSeq" id="WP_341683429.1">
    <property type="nucleotide sequence ID" value="NZ_JBBYHT010000005.1"/>
</dbReference>
<dbReference type="Proteomes" id="UP001393056">
    <property type="component" value="Unassembled WGS sequence"/>
</dbReference>
<dbReference type="SMART" id="SM00255">
    <property type="entry name" value="TIR"/>
    <property type="match status" value="1"/>
</dbReference>
<dbReference type="InterPro" id="IPR015073">
    <property type="entry name" value="DUF1883"/>
</dbReference>
<dbReference type="SUPFAM" id="SSF141099">
    <property type="entry name" value="Atu1913-like"/>
    <property type="match status" value="1"/>
</dbReference>
<comment type="catalytic activity">
    <reaction evidence="4">
        <text>NAD(+) + H2O = ADP-D-ribose + nicotinamide + H(+)</text>
        <dbReference type="Rhea" id="RHEA:16301"/>
        <dbReference type="ChEBI" id="CHEBI:15377"/>
        <dbReference type="ChEBI" id="CHEBI:15378"/>
        <dbReference type="ChEBI" id="CHEBI:17154"/>
        <dbReference type="ChEBI" id="CHEBI:57540"/>
        <dbReference type="ChEBI" id="CHEBI:57967"/>
        <dbReference type="EC" id="3.2.2.6"/>
    </reaction>
    <physiologicalReaction direction="left-to-right" evidence="4">
        <dbReference type="Rhea" id="RHEA:16302"/>
    </physiologicalReaction>
</comment>
<protein>
    <recommendedName>
        <fullName evidence="1">ADP-ribosyl cyclase/cyclic ADP-ribose hydrolase</fullName>
        <ecNumber evidence="1">3.2.2.6</ecNumber>
    </recommendedName>
</protein>
<dbReference type="InterPro" id="IPR035897">
    <property type="entry name" value="Toll_tir_struct_dom_sf"/>
</dbReference>
<dbReference type="Pfam" id="PF08980">
    <property type="entry name" value="DUF1883"/>
    <property type="match status" value="1"/>
</dbReference>
<feature type="domain" description="TIR" evidence="5">
    <location>
        <begin position="122"/>
        <end position="255"/>
    </location>
</feature>
<dbReference type="Pfam" id="PF13676">
    <property type="entry name" value="TIR_2"/>
    <property type="match status" value="1"/>
</dbReference>
<dbReference type="SUPFAM" id="SSF52200">
    <property type="entry name" value="Toll/Interleukin receptor TIR domain"/>
    <property type="match status" value="1"/>
</dbReference>
<dbReference type="InterPro" id="IPR000157">
    <property type="entry name" value="TIR_dom"/>
</dbReference>
<proteinExistence type="predicted"/>
<evidence type="ECO:0000256" key="1">
    <source>
        <dbReference type="ARBA" id="ARBA00011982"/>
    </source>
</evidence>
<dbReference type="InterPro" id="IPR036488">
    <property type="entry name" value="DUF1883-like_sf"/>
</dbReference>